<reference evidence="2" key="1">
    <citation type="submission" date="2018-06" db="EMBL/GenBank/DDBJ databases">
        <authorList>
            <person name="Zhirakovskaya E."/>
        </authorList>
    </citation>
    <scope>NUCLEOTIDE SEQUENCE</scope>
</reference>
<accession>A0A3B0SNA1</accession>
<protein>
    <recommendedName>
        <fullName evidence="1">Ribbon-helix-helix domain-containing protein</fullName>
    </recommendedName>
</protein>
<gene>
    <name evidence="2" type="ORF">MNBD_ALPHA01-1604</name>
</gene>
<evidence type="ECO:0000259" key="1">
    <source>
        <dbReference type="Pfam" id="PF13467"/>
    </source>
</evidence>
<name>A0A3B0SNA1_9ZZZZ</name>
<dbReference type="Pfam" id="PF13467">
    <property type="entry name" value="RHH_4"/>
    <property type="match status" value="1"/>
</dbReference>
<dbReference type="InterPro" id="IPR027373">
    <property type="entry name" value="RHH_dom"/>
</dbReference>
<dbReference type="AlphaFoldDB" id="A0A3B0SNA1"/>
<organism evidence="2">
    <name type="scientific">hydrothermal vent metagenome</name>
    <dbReference type="NCBI Taxonomy" id="652676"/>
    <lineage>
        <taxon>unclassified sequences</taxon>
        <taxon>metagenomes</taxon>
        <taxon>ecological metagenomes</taxon>
    </lineage>
</organism>
<dbReference type="EMBL" id="UOEJ01000175">
    <property type="protein sequence ID" value="VAW03712.1"/>
    <property type="molecule type" value="Genomic_DNA"/>
</dbReference>
<dbReference type="Gene3D" id="1.10.3990.20">
    <property type="entry name" value="protein bp1543"/>
    <property type="match status" value="1"/>
</dbReference>
<feature type="domain" description="Ribbon-helix-helix" evidence="1">
    <location>
        <begin position="9"/>
        <end position="73"/>
    </location>
</feature>
<dbReference type="InterPro" id="IPR038268">
    <property type="entry name" value="RHH_sf"/>
</dbReference>
<evidence type="ECO:0000313" key="2">
    <source>
        <dbReference type="EMBL" id="VAW03712.1"/>
    </source>
</evidence>
<sequence>MSNDEYILKKRSIVISGHQTSVTLENIFWQKLKEIAKSRNLSLSRLVAEIDLQRAEHGKVNLSSAIRVFVLNNLL</sequence>
<proteinExistence type="predicted"/>